<dbReference type="EC" id="2.7.13.3" evidence="4"/>
<dbReference type="InterPro" id="IPR008207">
    <property type="entry name" value="Sig_transdc_His_kin_Hpt_dom"/>
</dbReference>
<dbReference type="InterPro" id="IPR053159">
    <property type="entry name" value="Hybrid_Histidine_Kinase"/>
</dbReference>
<dbReference type="InterPro" id="IPR000719">
    <property type="entry name" value="Prot_kinase_dom"/>
</dbReference>
<dbReference type="InterPro" id="IPR005467">
    <property type="entry name" value="His_kinase_dom"/>
</dbReference>
<dbReference type="CDD" id="cd16922">
    <property type="entry name" value="HATPase_EvgS-ArcB-TorS-like"/>
    <property type="match status" value="1"/>
</dbReference>
<keyword evidence="13" id="KW-0902">Two-component regulatory system</keyword>
<dbReference type="GO" id="GO:0016787">
    <property type="term" value="F:hydrolase activity"/>
    <property type="evidence" value="ECO:0007669"/>
    <property type="project" value="UniProtKB-KW"/>
</dbReference>
<dbReference type="SUPFAM" id="SSF55781">
    <property type="entry name" value="GAF domain-like"/>
    <property type="match status" value="1"/>
</dbReference>
<evidence type="ECO:0000256" key="4">
    <source>
        <dbReference type="ARBA" id="ARBA00012438"/>
    </source>
</evidence>
<dbReference type="Pfam" id="PF02518">
    <property type="entry name" value="HATPase_c"/>
    <property type="match status" value="1"/>
</dbReference>
<evidence type="ECO:0000256" key="17">
    <source>
        <dbReference type="PROSITE-ProRule" id="PRU00110"/>
    </source>
</evidence>
<comment type="caution">
    <text evidence="24">The sequence shown here is derived from an EMBL/GenBank/DDBJ whole genome shotgun (WGS) entry which is preliminary data.</text>
</comment>
<dbReference type="CDD" id="cd14014">
    <property type="entry name" value="STKc_PknB_like"/>
    <property type="match status" value="1"/>
</dbReference>
<reference evidence="25" key="1">
    <citation type="submission" date="2015-08" db="EMBL/GenBank/DDBJ databases">
        <title>Genome sequence of the strict anaerobe Clostridium homopropionicum LuHBu1 (DSM 5847T).</title>
        <authorList>
            <person name="Poehlein A."/>
            <person name="Beck M."/>
            <person name="Schiel-Bengelsdorf B."/>
            <person name="Bengelsdorf F.R."/>
            <person name="Daniel R."/>
            <person name="Duerre P."/>
        </authorList>
    </citation>
    <scope>NUCLEOTIDE SEQUENCE [LARGE SCALE GENOMIC DNA]</scope>
    <source>
        <strain evidence="25">DSM 5847</strain>
    </source>
</reference>
<evidence type="ECO:0000259" key="22">
    <source>
        <dbReference type="PROSITE" id="PS50110"/>
    </source>
</evidence>
<evidence type="ECO:0000256" key="3">
    <source>
        <dbReference type="ARBA" id="ARBA00006402"/>
    </source>
</evidence>
<dbReference type="InterPro" id="IPR011009">
    <property type="entry name" value="Kinase-like_dom_sf"/>
</dbReference>
<feature type="coiled-coil region" evidence="19">
    <location>
        <begin position="1485"/>
        <end position="1526"/>
    </location>
</feature>
<comment type="catalytic activity">
    <reaction evidence="1">
        <text>ATP + protein L-histidine = ADP + protein N-phospho-L-histidine.</text>
        <dbReference type="EC" id="2.7.13.3"/>
    </reaction>
</comment>
<keyword evidence="25" id="KW-1185">Reference proteome</keyword>
<dbReference type="InterPro" id="IPR029016">
    <property type="entry name" value="GAF-like_dom_sf"/>
</dbReference>
<keyword evidence="10 24" id="KW-0418">Kinase</keyword>
<feature type="domain" description="Protein kinase" evidence="20">
    <location>
        <begin position="1"/>
        <end position="273"/>
    </location>
</feature>
<dbReference type="PANTHER" id="PTHR43642:SF1">
    <property type="entry name" value="HYBRID SIGNAL TRANSDUCTION HISTIDINE KINASE G"/>
    <property type="match status" value="1"/>
</dbReference>
<dbReference type="GO" id="GO:0000155">
    <property type="term" value="F:phosphorelay sensor kinase activity"/>
    <property type="evidence" value="ECO:0007669"/>
    <property type="project" value="InterPro"/>
</dbReference>
<evidence type="ECO:0000256" key="6">
    <source>
        <dbReference type="ARBA" id="ARBA00022553"/>
    </source>
</evidence>
<name>A0A0L6ZAS0_9CLOT</name>
<dbReference type="GO" id="GO:0005524">
    <property type="term" value="F:ATP binding"/>
    <property type="evidence" value="ECO:0007669"/>
    <property type="project" value="UniProtKB-KW"/>
</dbReference>
<feature type="domain" description="Histidine kinase" evidence="21">
    <location>
        <begin position="1526"/>
        <end position="1747"/>
    </location>
</feature>
<dbReference type="PROSITE" id="PS50894">
    <property type="entry name" value="HPT"/>
    <property type="match status" value="1"/>
</dbReference>
<dbReference type="SMART" id="SM00065">
    <property type="entry name" value="GAF"/>
    <property type="match status" value="1"/>
</dbReference>
<keyword evidence="14" id="KW-0472">Membrane</keyword>
<evidence type="ECO:0000256" key="13">
    <source>
        <dbReference type="ARBA" id="ARBA00023012"/>
    </source>
</evidence>
<dbReference type="PROSITE" id="PS50110">
    <property type="entry name" value="RESPONSE_REGULATORY"/>
    <property type="match status" value="1"/>
</dbReference>
<keyword evidence="8" id="KW-0812">Transmembrane</keyword>
<dbReference type="InterPro" id="IPR003018">
    <property type="entry name" value="GAF"/>
</dbReference>
<dbReference type="SMART" id="SM00448">
    <property type="entry name" value="REC"/>
    <property type="match status" value="1"/>
</dbReference>
<dbReference type="Proteomes" id="UP000037043">
    <property type="component" value="Unassembled WGS sequence"/>
</dbReference>
<keyword evidence="6 18" id="KW-0597">Phosphoprotein</keyword>
<dbReference type="CDD" id="cd00082">
    <property type="entry name" value="HisKA"/>
    <property type="match status" value="1"/>
</dbReference>
<keyword evidence="12" id="KW-1133">Transmembrane helix</keyword>
<dbReference type="PROSITE" id="PS50011">
    <property type="entry name" value="PROTEIN_KINASE_DOM"/>
    <property type="match status" value="1"/>
</dbReference>
<evidence type="ECO:0000256" key="15">
    <source>
        <dbReference type="ARBA" id="ARBA00024867"/>
    </source>
</evidence>
<dbReference type="InterPro" id="IPR036890">
    <property type="entry name" value="HATPase_C_sf"/>
</dbReference>
<dbReference type="Gene3D" id="3.30.565.10">
    <property type="entry name" value="Histidine kinase-like ATPase, C-terminal domain"/>
    <property type="match status" value="1"/>
</dbReference>
<dbReference type="InterPro" id="IPR041664">
    <property type="entry name" value="AAA_16"/>
</dbReference>
<dbReference type="Gene3D" id="1.20.120.160">
    <property type="entry name" value="HPT domain"/>
    <property type="match status" value="1"/>
</dbReference>
<comment type="similarity">
    <text evidence="3">In the N-terminal section; belongs to the phytochrome family.</text>
</comment>
<dbReference type="Gene3D" id="3.40.50.300">
    <property type="entry name" value="P-loop containing nucleotide triphosphate hydrolases"/>
    <property type="match status" value="1"/>
</dbReference>
<gene>
    <name evidence="24" type="primary">luxQ_1</name>
    <name evidence="24" type="ORF">CLHOM_15040</name>
</gene>
<dbReference type="SMART" id="SM00388">
    <property type="entry name" value="HisKA"/>
    <property type="match status" value="1"/>
</dbReference>
<evidence type="ECO:0000256" key="2">
    <source>
        <dbReference type="ARBA" id="ARBA00004370"/>
    </source>
</evidence>
<dbReference type="Pfam" id="PF01590">
    <property type="entry name" value="GAF"/>
    <property type="match status" value="1"/>
</dbReference>
<dbReference type="InterPro" id="IPR011990">
    <property type="entry name" value="TPR-like_helical_dom_sf"/>
</dbReference>
<dbReference type="SUPFAM" id="SSF52540">
    <property type="entry name" value="P-loop containing nucleoside triphosphate hydrolases"/>
    <property type="match status" value="1"/>
</dbReference>
<proteinExistence type="inferred from homology"/>
<dbReference type="SUPFAM" id="SSF48452">
    <property type="entry name" value="TPR-like"/>
    <property type="match status" value="1"/>
</dbReference>
<dbReference type="SUPFAM" id="SSF52172">
    <property type="entry name" value="CheY-like"/>
    <property type="match status" value="1"/>
</dbReference>
<evidence type="ECO:0000259" key="23">
    <source>
        <dbReference type="PROSITE" id="PS50894"/>
    </source>
</evidence>
<comment type="function">
    <text evidence="15">May play the central regulatory role in sporulation. It may be an element of the effector pathway responsible for the activation of sporulation genes in response to nutritional stress. Spo0A may act in concert with spo0H (a sigma factor) to control the expression of some genes that are critical to the sporulation process.</text>
</comment>
<evidence type="ECO:0000256" key="9">
    <source>
        <dbReference type="ARBA" id="ARBA00022741"/>
    </source>
</evidence>
<dbReference type="PRINTS" id="PR00344">
    <property type="entry name" value="BCTRLSENSOR"/>
</dbReference>
<dbReference type="Gene3D" id="3.30.450.40">
    <property type="match status" value="1"/>
</dbReference>
<dbReference type="InterPro" id="IPR027417">
    <property type="entry name" value="P-loop_NTPase"/>
</dbReference>
<dbReference type="SUPFAM" id="SSF56112">
    <property type="entry name" value="Protein kinase-like (PK-like)"/>
    <property type="match status" value="1"/>
</dbReference>
<dbReference type="SMART" id="SM00220">
    <property type="entry name" value="S_TKc"/>
    <property type="match status" value="1"/>
</dbReference>
<keyword evidence="7 24" id="KW-0808">Transferase</keyword>
<keyword evidence="19" id="KW-0175">Coiled coil</keyword>
<dbReference type="STRING" id="36844.SAMN04488501_12024"/>
<organism evidence="24 25">
    <name type="scientific">Clostridium homopropionicum DSM 5847</name>
    <dbReference type="NCBI Taxonomy" id="1121318"/>
    <lineage>
        <taxon>Bacteria</taxon>
        <taxon>Bacillati</taxon>
        <taxon>Bacillota</taxon>
        <taxon>Clostridia</taxon>
        <taxon>Eubacteriales</taxon>
        <taxon>Clostridiaceae</taxon>
        <taxon>Clostridium</taxon>
    </lineage>
</organism>
<dbReference type="InterPro" id="IPR036097">
    <property type="entry name" value="HisK_dim/P_sf"/>
</dbReference>
<dbReference type="PATRIC" id="fig|1121318.3.peg.1512"/>
<comment type="subcellular location">
    <subcellularLocation>
        <location evidence="2">Membrane</location>
    </subcellularLocation>
</comment>
<keyword evidence="9" id="KW-0547">Nucleotide-binding</keyword>
<dbReference type="Gene3D" id="1.10.287.130">
    <property type="match status" value="1"/>
</dbReference>
<dbReference type="InterPro" id="IPR003661">
    <property type="entry name" value="HisK_dim/P_dom"/>
</dbReference>
<dbReference type="SMART" id="SM00387">
    <property type="entry name" value="HATPase_c"/>
    <property type="match status" value="1"/>
</dbReference>
<keyword evidence="24" id="KW-0378">Hydrolase</keyword>
<dbReference type="InterPro" id="IPR003594">
    <property type="entry name" value="HATPase_dom"/>
</dbReference>
<evidence type="ECO:0000256" key="14">
    <source>
        <dbReference type="ARBA" id="ARBA00023136"/>
    </source>
</evidence>
<evidence type="ECO:0000256" key="11">
    <source>
        <dbReference type="ARBA" id="ARBA00022840"/>
    </source>
</evidence>
<evidence type="ECO:0000256" key="8">
    <source>
        <dbReference type="ARBA" id="ARBA00022692"/>
    </source>
</evidence>
<dbReference type="Gene3D" id="3.40.50.2300">
    <property type="match status" value="1"/>
</dbReference>
<dbReference type="SUPFAM" id="SSF47226">
    <property type="entry name" value="Histidine-containing phosphotransfer domain, HPT domain"/>
    <property type="match status" value="1"/>
</dbReference>
<evidence type="ECO:0000313" key="24">
    <source>
        <dbReference type="EMBL" id="KOA20074.1"/>
    </source>
</evidence>
<dbReference type="InterPro" id="IPR011006">
    <property type="entry name" value="CheY-like_superfamily"/>
</dbReference>
<dbReference type="Pfam" id="PF00069">
    <property type="entry name" value="Pkinase"/>
    <property type="match status" value="1"/>
</dbReference>
<keyword evidence="11" id="KW-0067">ATP-binding</keyword>
<dbReference type="SUPFAM" id="SSF55874">
    <property type="entry name" value="ATPase domain of HSP90 chaperone/DNA topoisomerase II/histidine kinase"/>
    <property type="match status" value="1"/>
</dbReference>
<evidence type="ECO:0000259" key="21">
    <source>
        <dbReference type="PROSITE" id="PS50109"/>
    </source>
</evidence>
<dbReference type="CDD" id="cd17546">
    <property type="entry name" value="REC_hyHK_CKI1_RcsC-like"/>
    <property type="match status" value="1"/>
</dbReference>
<evidence type="ECO:0000256" key="18">
    <source>
        <dbReference type="PROSITE-ProRule" id="PRU00169"/>
    </source>
</evidence>
<evidence type="ECO:0000256" key="16">
    <source>
        <dbReference type="ARBA" id="ARBA00074306"/>
    </source>
</evidence>
<dbReference type="Gene3D" id="1.10.510.10">
    <property type="entry name" value="Transferase(Phosphotransferase) domain 1"/>
    <property type="match status" value="1"/>
</dbReference>
<dbReference type="InterPro" id="IPR004358">
    <property type="entry name" value="Sig_transdc_His_kin-like_C"/>
</dbReference>
<dbReference type="PROSITE" id="PS50109">
    <property type="entry name" value="HIS_KIN"/>
    <property type="match status" value="1"/>
</dbReference>
<evidence type="ECO:0000256" key="10">
    <source>
        <dbReference type="ARBA" id="ARBA00022777"/>
    </source>
</evidence>
<dbReference type="Pfam" id="PF00072">
    <property type="entry name" value="Response_reg"/>
    <property type="match status" value="1"/>
</dbReference>
<dbReference type="SUPFAM" id="SSF47384">
    <property type="entry name" value="Homodimeric domain of signal transducing histidine kinase"/>
    <property type="match status" value="1"/>
</dbReference>
<dbReference type="InterPro" id="IPR001789">
    <property type="entry name" value="Sig_transdc_resp-reg_receiver"/>
</dbReference>
<dbReference type="Pfam" id="PF13191">
    <property type="entry name" value="AAA_16"/>
    <property type="match status" value="1"/>
</dbReference>
<dbReference type="GO" id="GO:0016020">
    <property type="term" value="C:membrane"/>
    <property type="evidence" value="ECO:0007669"/>
    <property type="project" value="UniProtKB-SubCell"/>
</dbReference>
<dbReference type="PANTHER" id="PTHR43642">
    <property type="entry name" value="HYBRID SIGNAL TRANSDUCTION HISTIDINE KINASE G"/>
    <property type="match status" value="1"/>
</dbReference>
<dbReference type="InterPro" id="IPR036641">
    <property type="entry name" value="HPT_dom_sf"/>
</dbReference>
<evidence type="ECO:0000256" key="7">
    <source>
        <dbReference type="ARBA" id="ARBA00022679"/>
    </source>
</evidence>
<accession>A0A0L6ZAS0</accession>
<evidence type="ECO:0000256" key="1">
    <source>
        <dbReference type="ARBA" id="ARBA00000085"/>
    </source>
</evidence>
<evidence type="ECO:0000256" key="19">
    <source>
        <dbReference type="SAM" id="Coils"/>
    </source>
</evidence>
<evidence type="ECO:0000256" key="12">
    <source>
        <dbReference type="ARBA" id="ARBA00022989"/>
    </source>
</evidence>
<evidence type="ECO:0000313" key="25">
    <source>
        <dbReference type="Proteomes" id="UP000037043"/>
    </source>
</evidence>
<feature type="modified residue" description="Phosphohistidine" evidence="17">
    <location>
        <position position="1964"/>
    </location>
</feature>
<feature type="modified residue" description="4-aspartylphosphate" evidence="18">
    <location>
        <position position="1822"/>
    </location>
</feature>
<dbReference type="FunFam" id="1.10.287.130:FF:000004">
    <property type="entry name" value="Ethylene receptor 1"/>
    <property type="match status" value="1"/>
</dbReference>
<evidence type="ECO:0000256" key="5">
    <source>
        <dbReference type="ARBA" id="ARBA00018672"/>
    </source>
</evidence>
<feature type="domain" description="Response regulatory" evidence="22">
    <location>
        <begin position="1773"/>
        <end position="1891"/>
    </location>
</feature>
<dbReference type="FunFam" id="3.30.565.10:FF:000010">
    <property type="entry name" value="Sensor histidine kinase RcsC"/>
    <property type="match status" value="1"/>
</dbReference>
<sequence>MESFTGFKAPTKIFENQDFIFYKSFSEEDQIPVILKQFTNKNTKEDKFSFFMNELDASKKLNHDGIVKLLNIISYKVDPILILEDFGSDILYNILKNKSFSVKKFLKLAIKLAESVEYLHNANILHLHIKPDNIFVNWDAEIIKLTGFKGNLATSMTTFDNKKSLGEMQSSYEVAYISPEQTGRINCKIDCRSDLYSLGIILYEMLTGKRPFESEDPIEIIHFHIAKEPVPVCLLNPEIPKILSDIIGILLEKKLEKRYETSHELKCDLKECLNRLEFKDEKYKIKEFIPCKRNVCGELFPDEKIFGRETQIKILMDTFESVKMDNTSKIIMVSGYSGVGKTTLVNTIGTLIKSSGYIFIHGKYDQYNNNTPYSSFVQAFDNYFNEILVQGKEQVALWKDKFIQALDSNASMITKIFPKLELIIGPQKHSELFMFNEAQSILHSAFIRFFHAVSKDRPILLFLDDLQWADINSIKLLQYLLNNKENFPILFVGTYRNNEVDSNHPLWSILTQLSKSMTSEQIITLKPLTLQEVSQLVGSLFQHWNQDIESFSSLCFEKSGGNPFFLQQLIKSYKDEGILIYAGKEKKWTINLDQLGITSFGNALSDILIRKLKKLNIEAIEALKVAACMHNNFEAVTISNILDLPYEEVSNALQNSSYEGFIRLSQSDIYSKDIGNTTDTFCFSHDRVKQAVYSLINIIQRSEIHYGIGMYLLEKSGNNIDENENLFEITEHLNQAEDIFKEKMEILFLTKLNLASGKRAASFYAYDRALEYFKRGIETLGSEGWLKHYELTLSLLTEATTAAYASGQVELMKKYGNEVLENGRTLLDKCKIYEIRIEHLTVENKLKEAVDEARYVLSLFNVNLPVNPTTLDISIRYFKIKFALIGRTFEDLKSMPPMRDGTMLAIMRILASAGLAAYTDSEMVFLIITLNIVEISIKYGNSPLSPASYTAYGHFLCSYLNKRETGYQFGRLAIDLQNTMKSKAYECKVNLIFEILLRHNKEPLRNTLNSFPENHQKGLHTGDLNSAGYVIMQHLVYMYLAGLELSTIYKVTLEYKEDLLITGNRIPISICFMYLQGIENLMEGSKVPWEIQGHYYDEKAELLAYEEVNDKAVTFNIYFNKMVIAYLFGQYEEAINNLKNAEVNLKGAIGTFCIPVLNFYSALINLKFMSISSEKTKKRLYSGKAKYFLKKVKSFYKDAPENNENKYYLIKAEEARIYGNYELAIQYFNMSIKSAGKNGFLQEEALGNELAAKMLYSLGRSHDASKYAQAGIACYTKWGCPSKAKQLQYTLKRSFMGMEQHTNVDKFKATENFDSHQFLDLETIIRGSQAISEEIVLSELLKKMLSIVLQNSGARKAFFIMETNGELFVEAQGTVMDSSIELKKAVPLKENSEILEKLINYVVNTRETIILNNTEEIRHFTDDNLSNEKESLSLLCMPIESKRNLVGILYLENDLINGVFTRQHMKILKIFASQLAISIENAKLYQNLEKMVDERTLELKLKNNELENANKKLENADRAKNSFLANMSHEMRTPLNGVIGMASMLQKSRLDGEQKESVDAIIHSAQSLLAIINDILDFSKIQANKIDLEEQNFNLVHMIQELLPAFALKAKEKRINLSCSVKEGSLEFLKGDPLRIKEIIINLLSNAIKFTEKGKVEMEVSSEKIEDTTGVLEITVRDTGIGISEEKLDYIFQDFTQADSSTARRFGGTGLGLSITKKLVEMMNGTIKVKSKLDIGSTFTCKVYLKLPEAIVVHDTSSGEEEYQSIEKLTGYRILVAEDDEISRKYINSILKYLSCEVTIVSDGIGVLEELKLHKFDCILMDKNMPNLDGIETTRIIRRDEYITGAHIPIIALTASAIVGEREKLLSSGMDYYLSKPVNEKELIYTLKSAKKSFVLKKTKKAIKNPSTSQWIEKDIFLEEASLYGEDIMSEILDEFLQGYALTLQRIKNHIENSNFSDAEKEIHRFASTVSIFQCKSFVDTLRQMETYARNQNLENLISSYALVVENIVPLSHELENIKNQLSKKLY</sequence>
<evidence type="ECO:0000259" key="20">
    <source>
        <dbReference type="PROSITE" id="PS50011"/>
    </source>
</evidence>
<dbReference type="Pfam" id="PF00512">
    <property type="entry name" value="HisKA"/>
    <property type="match status" value="1"/>
</dbReference>
<dbReference type="RefSeq" id="WP_052221068.1">
    <property type="nucleotide sequence ID" value="NZ_LHUR01000020.1"/>
</dbReference>
<feature type="domain" description="HPt" evidence="23">
    <location>
        <begin position="1925"/>
        <end position="2025"/>
    </location>
</feature>
<dbReference type="EMBL" id="LHUR01000020">
    <property type="protein sequence ID" value="KOA20074.1"/>
    <property type="molecule type" value="Genomic_DNA"/>
</dbReference>
<protein>
    <recommendedName>
        <fullName evidence="16">Circadian input-output histidine kinase CikA</fullName>
        <ecNumber evidence="4">2.7.13.3</ecNumber>
    </recommendedName>
    <alternativeName>
        <fullName evidence="5">Stage 0 sporulation protein A homolog</fullName>
    </alternativeName>
</protein>